<sequence length="435" mass="47084">MKIRTLAIATGLALGLALHSAAASDLLEVYQLALENDPGLKAAEAQRLATREGIPQSRAVLLPKIDLGAEVAANHLDTDSGNDDYGDRGYSLSLSQVVYDRGLLVARGQADEQANQADATYEAVVQSLVLDVASRYFDVLAAIDDLGFARAEKAAIARQLEQTKQRFEVGLIAITDVHEAQARYDLSVSQEIAAQNRLDSSQEALRELTSILPESLAPLGESLPLIRPEPEDMEAWVAAAEQQNLQLLAARYGLNVAREEIKRQSAGHYPSLAVVGSHSYSDSDAAGMSGGERDLSTIGLQLNVPLYQGGLVTSRTRQAQYQFQQASETLEQSRRNTLRQTRDAYRGVIAGISQVKALEQAVISNQSALEATQAGFEVGTRTIVDVLDAQRALYGAQRDYSQARYSYLVSTLSLKQAAGSLSVEDIKLVNGWLTH</sequence>
<dbReference type="InterPro" id="IPR010130">
    <property type="entry name" value="T1SS_OMP_TolC"/>
</dbReference>
<keyword evidence="5" id="KW-0812">Transmembrane</keyword>
<feature type="signal peptide" evidence="8">
    <location>
        <begin position="1"/>
        <end position="23"/>
    </location>
</feature>
<evidence type="ECO:0000256" key="1">
    <source>
        <dbReference type="ARBA" id="ARBA00004442"/>
    </source>
</evidence>
<dbReference type="Gene3D" id="1.20.1600.10">
    <property type="entry name" value="Outer membrane efflux proteins (OEP)"/>
    <property type="match status" value="1"/>
</dbReference>
<evidence type="ECO:0000256" key="7">
    <source>
        <dbReference type="ARBA" id="ARBA00023237"/>
    </source>
</evidence>
<dbReference type="InterPro" id="IPR051906">
    <property type="entry name" value="TolC-like"/>
</dbReference>
<comment type="caution">
    <text evidence="9">The sequence shown here is derived from an EMBL/GenBank/DDBJ whole genome shotgun (WGS) entry which is preliminary data.</text>
</comment>
<evidence type="ECO:0000256" key="4">
    <source>
        <dbReference type="ARBA" id="ARBA00022452"/>
    </source>
</evidence>
<dbReference type="OrthoDB" id="9813458at2"/>
<dbReference type="InterPro" id="IPR003423">
    <property type="entry name" value="OMP_efflux"/>
</dbReference>
<keyword evidence="3" id="KW-0813">Transport</keyword>
<evidence type="ECO:0000313" key="9">
    <source>
        <dbReference type="EMBL" id="RCX26176.1"/>
    </source>
</evidence>
<dbReference type="SUPFAM" id="SSF56954">
    <property type="entry name" value="Outer membrane efflux proteins (OEP)"/>
    <property type="match status" value="1"/>
</dbReference>
<keyword evidence="10" id="KW-1185">Reference proteome</keyword>
<keyword evidence="6" id="KW-0472">Membrane</keyword>
<keyword evidence="4" id="KW-1134">Transmembrane beta strand</keyword>
<dbReference type="GO" id="GO:1990281">
    <property type="term" value="C:efflux pump complex"/>
    <property type="evidence" value="ECO:0007669"/>
    <property type="project" value="TreeGrafter"/>
</dbReference>
<comment type="similarity">
    <text evidence="2">Belongs to the outer membrane factor (OMF) (TC 1.B.17) family.</text>
</comment>
<evidence type="ECO:0000256" key="5">
    <source>
        <dbReference type="ARBA" id="ARBA00022692"/>
    </source>
</evidence>
<reference evidence="9 10" key="1">
    <citation type="submission" date="2018-07" db="EMBL/GenBank/DDBJ databases">
        <title>Genomic Encyclopedia of Type Strains, Phase IV (KMG-IV): sequencing the most valuable type-strain genomes for metagenomic binning, comparative biology and taxonomic classification.</title>
        <authorList>
            <person name="Goeker M."/>
        </authorList>
    </citation>
    <scope>NUCLEOTIDE SEQUENCE [LARGE SCALE GENOMIC DNA]</scope>
    <source>
        <strain evidence="9 10">DSM 26407</strain>
    </source>
</reference>
<organism evidence="9 10">
    <name type="scientific">Thioalbus denitrificans</name>
    <dbReference type="NCBI Taxonomy" id="547122"/>
    <lineage>
        <taxon>Bacteria</taxon>
        <taxon>Pseudomonadati</taxon>
        <taxon>Pseudomonadota</taxon>
        <taxon>Gammaproteobacteria</taxon>
        <taxon>Chromatiales</taxon>
        <taxon>Ectothiorhodospiraceae</taxon>
        <taxon>Thioalbus</taxon>
    </lineage>
</organism>
<dbReference type="GO" id="GO:0009279">
    <property type="term" value="C:cell outer membrane"/>
    <property type="evidence" value="ECO:0007669"/>
    <property type="project" value="UniProtKB-SubCell"/>
</dbReference>
<dbReference type="GO" id="GO:0015288">
    <property type="term" value="F:porin activity"/>
    <property type="evidence" value="ECO:0007669"/>
    <property type="project" value="TreeGrafter"/>
</dbReference>
<dbReference type="NCBIfam" id="TIGR01844">
    <property type="entry name" value="type_I_sec_TolC"/>
    <property type="match status" value="1"/>
</dbReference>
<name>A0A369C045_9GAMM</name>
<keyword evidence="8" id="KW-0732">Signal</keyword>
<comment type="subcellular location">
    <subcellularLocation>
        <location evidence="1">Cell outer membrane</location>
    </subcellularLocation>
</comment>
<proteinExistence type="inferred from homology"/>
<feature type="chain" id="PRO_5016638329" evidence="8">
    <location>
        <begin position="24"/>
        <end position="435"/>
    </location>
</feature>
<dbReference type="GO" id="GO:0015562">
    <property type="term" value="F:efflux transmembrane transporter activity"/>
    <property type="evidence" value="ECO:0007669"/>
    <property type="project" value="InterPro"/>
</dbReference>
<dbReference type="EMBL" id="QPJY01000011">
    <property type="protein sequence ID" value="RCX26176.1"/>
    <property type="molecule type" value="Genomic_DNA"/>
</dbReference>
<evidence type="ECO:0000256" key="3">
    <source>
        <dbReference type="ARBA" id="ARBA00022448"/>
    </source>
</evidence>
<evidence type="ECO:0000313" key="10">
    <source>
        <dbReference type="Proteomes" id="UP000252707"/>
    </source>
</evidence>
<evidence type="ECO:0000256" key="2">
    <source>
        <dbReference type="ARBA" id="ARBA00007613"/>
    </source>
</evidence>
<dbReference type="Pfam" id="PF02321">
    <property type="entry name" value="OEP"/>
    <property type="match status" value="2"/>
</dbReference>
<protein>
    <submittedName>
        <fullName evidence="9">Outer membrane protein</fullName>
    </submittedName>
</protein>
<dbReference type="PANTHER" id="PTHR30026:SF20">
    <property type="entry name" value="OUTER MEMBRANE PROTEIN TOLC"/>
    <property type="match status" value="1"/>
</dbReference>
<accession>A0A369C045</accession>
<dbReference type="AlphaFoldDB" id="A0A369C045"/>
<dbReference type="Proteomes" id="UP000252707">
    <property type="component" value="Unassembled WGS sequence"/>
</dbReference>
<gene>
    <name evidence="9" type="ORF">DFQ59_11150</name>
</gene>
<dbReference type="PANTHER" id="PTHR30026">
    <property type="entry name" value="OUTER MEMBRANE PROTEIN TOLC"/>
    <property type="match status" value="1"/>
</dbReference>
<evidence type="ECO:0000256" key="6">
    <source>
        <dbReference type="ARBA" id="ARBA00023136"/>
    </source>
</evidence>
<keyword evidence="7" id="KW-0998">Cell outer membrane</keyword>
<evidence type="ECO:0000256" key="8">
    <source>
        <dbReference type="SAM" id="SignalP"/>
    </source>
</evidence>